<keyword evidence="8" id="KW-1185">Reference proteome</keyword>
<feature type="transmembrane region" description="Helical" evidence="6">
    <location>
        <begin position="381"/>
        <end position="399"/>
    </location>
</feature>
<accession>A0A316DQJ7</accession>
<evidence type="ECO:0000256" key="2">
    <source>
        <dbReference type="ARBA" id="ARBA00022475"/>
    </source>
</evidence>
<keyword evidence="2" id="KW-1003">Cell membrane</keyword>
<dbReference type="RefSeq" id="WP_229201554.1">
    <property type="nucleotide sequence ID" value="NZ_QGGO01000025.1"/>
</dbReference>
<dbReference type="EMBL" id="QGGO01000025">
    <property type="protein sequence ID" value="PWK20264.1"/>
    <property type="molecule type" value="Genomic_DNA"/>
</dbReference>
<evidence type="ECO:0000313" key="8">
    <source>
        <dbReference type="Proteomes" id="UP000245489"/>
    </source>
</evidence>
<dbReference type="Pfam" id="PF03739">
    <property type="entry name" value="LptF_LptG"/>
    <property type="match status" value="1"/>
</dbReference>
<comment type="subcellular location">
    <subcellularLocation>
        <location evidence="1">Cell membrane</location>
        <topology evidence="1">Multi-pass membrane protein</topology>
    </subcellularLocation>
</comment>
<evidence type="ECO:0000313" key="7">
    <source>
        <dbReference type="EMBL" id="PWK20264.1"/>
    </source>
</evidence>
<dbReference type="InterPro" id="IPR005495">
    <property type="entry name" value="LptG/LptF_permease"/>
</dbReference>
<dbReference type="GO" id="GO:0015920">
    <property type="term" value="P:lipopolysaccharide transport"/>
    <property type="evidence" value="ECO:0007669"/>
    <property type="project" value="TreeGrafter"/>
</dbReference>
<protein>
    <submittedName>
        <fullName evidence="7">Lipopolysaccharide export system permease protein</fullName>
    </submittedName>
</protein>
<keyword evidence="4 6" id="KW-1133">Transmembrane helix</keyword>
<dbReference type="Proteomes" id="UP000245489">
    <property type="component" value="Unassembled WGS sequence"/>
</dbReference>
<evidence type="ECO:0000256" key="6">
    <source>
        <dbReference type="SAM" id="Phobius"/>
    </source>
</evidence>
<dbReference type="PANTHER" id="PTHR33529:SF6">
    <property type="entry name" value="YJGP_YJGQ FAMILY PERMEASE"/>
    <property type="match status" value="1"/>
</dbReference>
<feature type="transmembrane region" description="Helical" evidence="6">
    <location>
        <begin position="406"/>
        <end position="424"/>
    </location>
</feature>
<feature type="transmembrane region" description="Helical" evidence="6">
    <location>
        <begin position="12"/>
        <end position="34"/>
    </location>
</feature>
<sequence length="503" mass="57348">MIKKIDKLILKSFWQPFVMTLAVVIFIFLMRLIVAYFADLFGKDLGVEVYLKLFFYFSLITVPIALPLAMLLSTLMTYGKLGEFFELTAIKSAGISITRAMQPMFVVAVIISIFAFWFNNVALPWANLKGYSLLYDIKTTKTTLNIKEGIFYNDLPGYSIKVVKKYPDNRTLKNIIIFDHTKSDGDRHVTVADSALMYTIMNKQYLIFELFNGNDYTEDADKTGNSNQTDMATNSFTKSKVIMSLSAFDMHKTEEDQFKHHQIMRGLSELGSDSDSLKKSYQLIKDGFVRSAQTYYSYELKSFPKKLSSEQKRILQNKGNWVDSLITKKFAKNLNANPYQNIDFAISQASSLQSFAESSHTSLLAKEEDYDKTDLEWHHKFTNAIAVFVMFLIGAPLGGIIKKGGFGLPVVVAIIFFILMYVMTQQGDKAAKESRVIVQVGAWISNVVLFLIGLYFLNKARNDSRLFESDVYAVYFNKFKEKIGKTKFGYWILNKFGIRLAKG</sequence>
<dbReference type="AlphaFoldDB" id="A0A316DQJ7"/>
<dbReference type="GO" id="GO:0043190">
    <property type="term" value="C:ATP-binding cassette (ABC) transporter complex"/>
    <property type="evidence" value="ECO:0007669"/>
    <property type="project" value="TreeGrafter"/>
</dbReference>
<feature type="transmembrane region" description="Helical" evidence="6">
    <location>
        <begin position="54"/>
        <end position="79"/>
    </location>
</feature>
<evidence type="ECO:0000256" key="3">
    <source>
        <dbReference type="ARBA" id="ARBA00022692"/>
    </source>
</evidence>
<evidence type="ECO:0000256" key="5">
    <source>
        <dbReference type="ARBA" id="ARBA00023136"/>
    </source>
</evidence>
<keyword evidence="3 6" id="KW-0812">Transmembrane</keyword>
<name>A0A316DQJ7_9BACT</name>
<proteinExistence type="predicted"/>
<reference evidence="7 8" key="1">
    <citation type="submission" date="2018-05" db="EMBL/GenBank/DDBJ databases">
        <title>Genomic Encyclopedia of Archaeal and Bacterial Type Strains, Phase II (KMG-II): from individual species to whole genera.</title>
        <authorList>
            <person name="Goeker M."/>
        </authorList>
    </citation>
    <scope>NUCLEOTIDE SEQUENCE [LARGE SCALE GENOMIC DNA]</scope>
    <source>
        <strain evidence="7 8">DSM 22214</strain>
    </source>
</reference>
<organism evidence="7 8">
    <name type="scientific">Arcicella aurantiaca</name>
    <dbReference type="NCBI Taxonomy" id="591202"/>
    <lineage>
        <taxon>Bacteria</taxon>
        <taxon>Pseudomonadati</taxon>
        <taxon>Bacteroidota</taxon>
        <taxon>Cytophagia</taxon>
        <taxon>Cytophagales</taxon>
        <taxon>Flectobacillaceae</taxon>
        <taxon>Arcicella</taxon>
    </lineage>
</organism>
<keyword evidence="5 6" id="KW-0472">Membrane</keyword>
<feature type="transmembrane region" description="Helical" evidence="6">
    <location>
        <begin position="100"/>
        <end position="118"/>
    </location>
</feature>
<evidence type="ECO:0000256" key="1">
    <source>
        <dbReference type="ARBA" id="ARBA00004651"/>
    </source>
</evidence>
<comment type="caution">
    <text evidence="7">The sequence shown here is derived from an EMBL/GenBank/DDBJ whole genome shotgun (WGS) entry which is preliminary data.</text>
</comment>
<evidence type="ECO:0000256" key="4">
    <source>
        <dbReference type="ARBA" id="ARBA00022989"/>
    </source>
</evidence>
<gene>
    <name evidence="7" type="ORF">LV89_03806</name>
</gene>
<dbReference type="PANTHER" id="PTHR33529">
    <property type="entry name" value="SLR0882 PROTEIN-RELATED"/>
    <property type="match status" value="1"/>
</dbReference>
<feature type="transmembrane region" description="Helical" evidence="6">
    <location>
        <begin position="436"/>
        <end position="457"/>
    </location>
</feature>